<sequence length="44" mass="4687">MKSSALVTSLTILSSSLWLPLSFAKEASLTPEKVQPAQRVVSLA</sequence>
<dbReference type="Proteomes" id="UP000463337">
    <property type="component" value="Unassembled WGS sequence"/>
</dbReference>
<dbReference type="EMBL" id="WKLT01000222">
    <property type="protein sequence ID" value="MRY60877.1"/>
    <property type="molecule type" value="Genomic_DNA"/>
</dbReference>
<feature type="non-terminal residue" evidence="1">
    <location>
        <position position="44"/>
    </location>
</feature>
<dbReference type="AlphaFoldDB" id="A0A7K0GQ99"/>
<organism evidence="1 2">
    <name type="scientific">Parabacteroides distasonis</name>
    <dbReference type="NCBI Taxonomy" id="823"/>
    <lineage>
        <taxon>Bacteria</taxon>
        <taxon>Pseudomonadati</taxon>
        <taxon>Bacteroidota</taxon>
        <taxon>Bacteroidia</taxon>
        <taxon>Bacteroidales</taxon>
        <taxon>Tannerellaceae</taxon>
        <taxon>Parabacteroides</taxon>
    </lineage>
</organism>
<gene>
    <name evidence="1" type="ORF">GKD59_24010</name>
</gene>
<name>A0A7K0GQ99_PARDI</name>
<accession>A0A7K0GQ99</accession>
<evidence type="ECO:0000313" key="1">
    <source>
        <dbReference type="EMBL" id="MRY60877.1"/>
    </source>
</evidence>
<reference evidence="1 2" key="1">
    <citation type="journal article" date="2019" name="Nat. Med.">
        <title>A library of human gut bacterial isolates paired with longitudinal multiomics data enables mechanistic microbiome research.</title>
        <authorList>
            <person name="Poyet M."/>
            <person name="Groussin M."/>
            <person name="Gibbons S.M."/>
            <person name="Avila-Pacheco J."/>
            <person name="Jiang X."/>
            <person name="Kearney S.M."/>
            <person name="Perrotta A.R."/>
            <person name="Berdy B."/>
            <person name="Zhao S."/>
            <person name="Lieberman T.D."/>
            <person name="Swanson P.K."/>
            <person name="Smith M."/>
            <person name="Roesemann S."/>
            <person name="Alexander J.E."/>
            <person name="Rich S.A."/>
            <person name="Livny J."/>
            <person name="Vlamakis H."/>
            <person name="Clish C."/>
            <person name="Bullock K."/>
            <person name="Deik A."/>
            <person name="Scott J."/>
            <person name="Pierce K.A."/>
            <person name="Xavier R.J."/>
            <person name="Alm E.J."/>
        </authorList>
    </citation>
    <scope>NUCLEOTIDE SEQUENCE [LARGE SCALE GENOMIC DNA]</scope>
    <source>
        <strain evidence="1 2">BIOML-A41</strain>
    </source>
</reference>
<protein>
    <submittedName>
        <fullName evidence="1">Cobalamin-binding protein</fullName>
    </submittedName>
</protein>
<evidence type="ECO:0000313" key="2">
    <source>
        <dbReference type="Proteomes" id="UP000463337"/>
    </source>
</evidence>
<comment type="caution">
    <text evidence="1">The sequence shown here is derived from an EMBL/GenBank/DDBJ whole genome shotgun (WGS) entry which is preliminary data.</text>
</comment>
<proteinExistence type="predicted"/>